<evidence type="ECO:0008006" key="4">
    <source>
        <dbReference type="Google" id="ProtNLM"/>
    </source>
</evidence>
<name>A0A2H0WPV8_9BACT</name>
<feature type="transmembrane region" description="Helical" evidence="1">
    <location>
        <begin position="90"/>
        <end position="112"/>
    </location>
</feature>
<sequence>MVKLKKMKKKLPVPPFWLTLLGPAFVWAATAQGSGELIWWPYLVARYGKAFLFLLLPAALIQFFVNKEVAKYTLITGKGIWKGFLSLSQWYTLPLFFLCFVNFLWLGGYASAGGSSIYEIVKAPGDVKLGSLFWAYILIAVFSFGLIFSKTVYNFIEKIMKGITVITIFGLLVSVFLIVKIPDLINFANGLFSPLNLGKGVDWNSFDYSQLITGLVFAGMGGFLNLMYSYWMKDKGVGMAQYEQKISGLTTKDIILPEAEEYIFEDDLENQENFGKWKKYLNIDAGLAVLINALTIILTSLLAFVLLWPKRNYPQGWSITVAQSAFFETSFGFLGRILFLIVAAAFLIDTWLSLSDGVARQFADFTYNVSQKARKKPLKHWYYFWLFFIIGSTVLTMPLAQPFFFFKMVGVISVFAFVFYLPGLWYLNYYKLPKIYPKFIKGTRGEEVALIATWLIYTFLAVWYLVKIL</sequence>
<feature type="transmembrane region" description="Helical" evidence="1">
    <location>
        <begin position="381"/>
        <end position="399"/>
    </location>
</feature>
<gene>
    <name evidence="2" type="ORF">COT64_01305</name>
</gene>
<evidence type="ECO:0000313" key="2">
    <source>
        <dbReference type="EMBL" id="PIS14693.1"/>
    </source>
</evidence>
<proteinExistence type="predicted"/>
<accession>A0A2H0WPV8</accession>
<dbReference type="EMBL" id="PEZI01000029">
    <property type="protein sequence ID" value="PIS14693.1"/>
    <property type="molecule type" value="Genomic_DNA"/>
</dbReference>
<feature type="transmembrane region" description="Helical" evidence="1">
    <location>
        <begin position="44"/>
        <end position="65"/>
    </location>
</feature>
<evidence type="ECO:0000256" key="1">
    <source>
        <dbReference type="SAM" id="Phobius"/>
    </source>
</evidence>
<protein>
    <recommendedName>
        <fullName evidence="4">Divalent metal cation transporter</fullName>
    </recommendedName>
</protein>
<keyword evidence="1" id="KW-0472">Membrane</keyword>
<reference evidence="3" key="1">
    <citation type="submission" date="2017-09" db="EMBL/GenBank/DDBJ databases">
        <title>Depth-based differentiation of microbial function through sediment-hosted aquifers and enrichment of novel symbionts in the deep terrestrial subsurface.</title>
        <authorList>
            <person name="Probst A.J."/>
            <person name="Ladd B."/>
            <person name="Jarett J.K."/>
            <person name="Geller-Mcgrath D.E."/>
            <person name="Sieber C.M.K."/>
            <person name="Emerson J.B."/>
            <person name="Anantharaman K."/>
            <person name="Thomas B.C."/>
            <person name="Malmstrom R."/>
            <person name="Stieglmeier M."/>
            <person name="Klingl A."/>
            <person name="Woyke T."/>
            <person name="Ryan C.M."/>
            <person name="Banfield J.F."/>
        </authorList>
    </citation>
    <scope>NUCLEOTIDE SEQUENCE [LARGE SCALE GENOMIC DNA]</scope>
</reference>
<feature type="transmembrane region" description="Helical" evidence="1">
    <location>
        <begin position="333"/>
        <end position="352"/>
    </location>
</feature>
<dbReference type="Proteomes" id="UP000230775">
    <property type="component" value="Unassembled WGS sequence"/>
</dbReference>
<feature type="transmembrane region" description="Helical" evidence="1">
    <location>
        <begin position="405"/>
        <end position="427"/>
    </location>
</feature>
<dbReference type="AlphaFoldDB" id="A0A2H0WPV8"/>
<keyword evidence="1" id="KW-1133">Transmembrane helix</keyword>
<evidence type="ECO:0000313" key="3">
    <source>
        <dbReference type="Proteomes" id="UP000230775"/>
    </source>
</evidence>
<feature type="transmembrane region" description="Helical" evidence="1">
    <location>
        <begin position="208"/>
        <end position="231"/>
    </location>
</feature>
<organism evidence="2 3">
    <name type="scientific">Candidatus Shapirobacteria bacterium CG09_land_8_20_14_0_10_39_12</name>
    <dbReference type="NCBI Taxonomy" id="1974885"/>
    <lineage>
        <taxon>Bacteria</taxon>
        <taxon>Candidatus Shapironibacteriota</taxon>
    </lineage>
</organism>
<dbReference type="NCBIfam" id="NF037982">
    <property type="entry name" value="Nramp_1"/>
    <property type="match status" value="1"/>
</dbReference>
<keyword evidence="1" id="KW-0812">Transmembrane</keyword>
<feature type="transmembrane region" description="Helical" evidence="1">
    <location>
        <begin position="448"/>
        <end position="466"/>
    </location>
</feature>
<comment type="caution">
    <text evidence="2">The sequence shown here is derived from an EMBL/GenBank/DDBJ whole genome shotgun (WGS) entry which is preliminary data.</text>
</comment>
<feature type="transmembrane region" description="Helical" evidence="1">
    <location>
        <begin position="285"/>
        <end position="308"/>
    </location>
</feature>
<feature type="transmembrane region" description="Helical" evidence="1">
    <location>
        <begin position="165"/>
        <end position="188"/>
    </location>
</feature>
<feature type="transmembrane region" description="Helical" evidence="1">
    <location>
        <begin position="132"/>
        <end position="153"/>
    </location>
</feature>